<feature type="compositionally biased region" description="Polar residues" evidence="6">
    <location>
        <begin position="32"/>
        <end position="41"/>
    </location>
</feature>
<dbReference type="SMART" id="SM00025">
    <property type="entry name" value="Pumilio"/>
    <property type="match status" value="7"/>
</dbReference>
<evidence type="ECO:0000256" key="4">
    <source>
        <dbReference type="ARBA" id="ARBA00031929"/>
    </source>
</evidence>
<dbReference type="Gene3D" id="1.25.10.10">
    <property type="entry name" value="Leucine-rich Repeat Variant"/>
    <property type="match status" value="3"/>
</dbReference>
<dbReference type="PANTHER" id="PTHR13102:SF0">
    <property type="entry name" value="NUCLEOLAR PROTEIN 9"/>
    <property type="match status" value="1"/>
</dbReference>
<accession>A0A9P6B8Z8</accession>
<evidence type="ECO:0000256" key="1">
    <source>
        <dbReference type="ARBA" id="ARBA00016427"/>
    </source>
</evidence>
<dbReference type="GO" id="GO:0000447">
    <property type="term" value="P:endonucleolytic cleavage in ITS1 to separate SSU-rRNA from 5.8S rRNA and LSU-rRNA from tricistronic rRNA transcript (SSU-rRNA, 5.8S rRNA, LSU-rRNA)"/>
    <property type="evidence" value="ECO:0007669"/>
    <property type="project" value="TreeGrafter"/>
</dbReference>
<dbReference type="GO" id="GO:0000472">
    <property type="term" value="P:endonucleolytic cleavage to generate mature 5'-end of SSU-rRNA from (SSU-rRNA, 5.8S rRNA, LSU-rRNA)"/>
    <property type="evidence" value="ECO:0007669"/>
    <property type="project" value="TreeGrafter"/>
</dbReference>
<evidence type="ECO:0000313" key="7">
    <source>
        <dbReference type="EMBL" id="KAF9518476.1"/>
    </source>
</evidence>
<dbReference type="GO" id="GO:0030688">
    <property type="term" value="C:preribosome, small subunit precursor"/>
    <property type="evidence" value="ECO:0007669"/>
    <property type="project" value="TreeGrafter"/>
</dbReference>
<sequence length="785" mass="86851">MPREIRKRGKKKAKVQTPSVPEPAVKEPDTPSWMQSTKPNPLTNDLEAPFGYVEADVKAYFRTVDLCIRDWQSGTGDFDLPEDVDPNQERRSFIIAALSEMSGKELQLSTDPDCSGILERMAYSMDDFVRRVFMDCLAGSYERLTTHRFASHVCQTHLTLARDTISREARGIVAIRPAEADPSDSTELRTMTQLVLDATEELLPRLARLVMDPFASHVVRTLLTLLVPSLSSSDTSSTGPHGAPLRSKKSAAYKARQGPMKSVFKSTGDNDGSRDSTTSILTPPGFGVVARRFVHTIRTEMDDNEIRALASDKVASPVLQMMLRLEAESGEAEMAGSLMDRVLMGMISRLIDGQATLDREDYLETLMRDPTSSHLLEVLALCAPPRVFQSIWTTYFVGRLPKLVTHPVANFVVAKAVERLEAEEDLRTVWLEMGGVAGELGRTGVLRAMIDRAATKGLMEEEMVETVSKVFGFSSAEDRILFVPCVLRLKTLEAFRLSLAAEGESVNVSRGLNEEVPALPRHQAPNRKKSEAVPFSTQGAIILQSMLRLHEPYNEVVCASIGAMSIENLLTIACDPTGSRVLDVVLESPTVSPRIRRKLIVNFVGHFHSLVDDKLGSRVADRCWAVADPYLRERIARSLIPHERFLAGSFYGKFFARNLHLTLLQRKPEEWKALQTKAKTTTEVDSSRSVLPPSSSLQDSSAKAEGDSIKIQKKTKRKHPEEDPIDSVFSGAGKLQRNPTRPIVAPVPVPESGTTMDKGLSEVLGAIKDVPKGTALRERKRSKRA</sequence>
<dbReference type="GO" id="GO:0030686">
    <property type="term" value="C:90S preribosome"/>
    <property type="evidence" value="ECO:0007669"/>
    <property type="project" value="TreeGrafter"/>
</dbReference>
<evidence type="ECO:0000256" key="2">
    <source>
        <dbReference type="ARBA" id="ARBA00022737"/>
    </source>
</evidence>
<dbReference type="GO" id="GO:0000480">
    <property type="term" value="P:endonucleolytic cleavage in 5'-ETS of tricistronic rRNA transcript (SSU-rRNA, 5.8S rRNA, LSU-rRNA)"/>
    <property type="evidence" value="ECO:0007669"/>
    <property type="project" value="TreeGrafter"/>
</dbReference>
<dbReference type="GO" id="GO:0003723">
    <property type="term" value="F:RNA binding"/>
    <property type="evidence" value="ECO:0007669"/>
    <property type="project" value="InterPro"/>
</dbReference>
<dbReference type="EMBL" id="MU128925">
    <property type="protein sequence ID" value="KAF9518476.1"/>
    <property type="molecule type" value="Genomic_DNA"/>
</dbReference>
<evidence type="ECO:0000256" key="5">
    <source>
        <dbReference type="PROSITE-ProRule" id="PRU00317"/>
    </source>
</evidence>
<feature type="compositionally biased region" description="Polar residues" evidence="6">
    <location>
        <begin position="264"/>
        <end position="281"/>
    </location>
</feature>
<dbReference type="OrthoDB" id="392571at2759"/>
<proteinExistence type="predicted"/>
<name>A0A9P6B8Z8_9AGAM</name>
<dbReference type="InterPro" id="IPR040000">
    <property type="entry name" value="NOP9"/>
</dbReference>
<dbReference type="SUPFAM" id="SSF48371">
    <property type="entry name" value="ARM repeat"/>
    <property type="match status" value="2"/>
</dbReference>
<dbReference type="PROSITE" id="PS50302">
    <property type="entry name" value="PUM"/>
    <property type="match status" value="1"/>
</dbReference>
<dbReference type="Proteomes" id="UP000886523">
    <property type="component" value="Unassembled WGS sequence"/>
</dbReference>
<feature type="compositionally biased region" description="Low complexity" evidence="6">
    <location>
        <begin position="687"/>
        <end position="697"/>
    </location>
</feature>
<evidence type="ECO:0000313" key="8">
    <source>
        <dbReference type="Proteomes" id="UP000886523"/>
    </source>
</evidence>
<protein>
    <recommendedName>
        <fullName evidence="1">Nucleolar protein 9</fullName>
    </recommendedName>
    <alternativeName>
        <fullName evidence="3 4">Pumilio domain-containing protein NOP9</fullName>
    </alternativeName>
</protein>
<keyword evidence="2" id="KW-0677">Repeat</keyword>
<feature type="region of interest" description="Disordered" evidence="6">
    <location>
        <begin position="231"/>
        <end position="282"/>
    </location>
</feature>
<feature type="region of interest" description="Disordered" evidence="6">
    <location>
        <begin position="682"/>
        <end position="764"/>
    </location>
</feature>
<dbReference type="InterPro" id="IPR011989">
    <property type="entry name" value="ARM-like"/>
</dbReference>
<keyword evidence="8" id="KW-1185">Reference proteome</keyword>
<dbReference type="InterPro" id="IPR001313">
    <property type="entry name" value="Pumilio_RNA-bd_rpt"/>
</dbReference>
<gene>
    <name evidence="7" type="ORF">BS47DRAFT_1289620</name>
</gene>
<dbReference type="GO" id="GO:0000056">
    <property type="term" value="P:ribosomal small subunit export from nucleus"/>
    <property type="evidence" value="ECO:0007669"/>
    <property type="project" value="TreeGrafter"/>
</dbReference>
<dbReference type="PANTHER" id="PTHR13102">
    <property type="entry name" value="NUCLEOLAR PROTEIN 9"/>
    <property type="match status" value="1"/>
</dbReference>
<dbReference type="InterPro" id="IPR016024">
    <property type="entry name" value="ARM-type_fold"/>
</dbReference>
<feature type="repeat" description="Pumilio" evidence="5">
    <location>
        <begin position="563"/>
        <end position="602"/>
    </location>
</feature>
<dbReference type="Pfam" id="PF22493">
    <property type="entry name" value="PUF_NOP9"/>
    <property type="match status" value="1"/>
</dbReference>
<feature type="compositionally biased region" description="Basic residues" evidence="6">
    <location>
        <begin position="1"/>
        <end position="14"/>
    </location>
</feature>
<dbReference type="GO" id="GO:0005730">
    <property type="term" value="C:nucleolus"/>
    <property type="evidence" value="ECO:0007669"/>
    <property type="project" value="TreeGrafter"/>
</dbReference>
<comment type="caution">
    <text evidence="7">The sequence shown here is derived from an EMBL/GenBank/DDBJ whole genome shotgun (WGS) entry which is preliminary data.</text>
</comment>
<evidence type="ECO:0000256" key="3">
    <source>
        <dbReference type="ARBA" id="ARBA00030932"/>
    </source>
</evidence>
<organism evidence="7 8">
    <name type="scientific">Hydnum rufescens UP504</name>
    <dbReference type="NCBI Taxonomy" id="1448309"/>
    <lineage>
        <taxon>Eukaryota</taxon>
        <taxon>Fungi</taxon>
        <taxon>Dikarya</taxon>
        <taxon>Basidiomycota</taxon>
        <taxon>Agaricomycotina</taxon>
        <taxon>Agaricomycetes</taxon>
        <taxon>Cantharellales</taxon>
        <taxon>Hydnaceae</taxon>
        <taxon>Hydnum</taxon>
    </lineage>
</organism>
<reference evidence="7" key="1">
    <citation type="journal article" date="2020" name="Nat. Commun.">
        <title>Large-scale genome sequencing of mycorrhizal fungi provides insights into the early evolution of symbiotic traits.</title>
        <authorList>
            <person name="Miyauchi S."/>
            <person name="Kiss E."/>
            <person name="Kuo A."/>
            <person name="Drula E."/>
            <person name="Kohler A."/>
            <person name="Sanchez-Garcia M."/>
            <person name="Morin E."/>
            <person name="Andreopoulos B."/>
            <person name="Barry K.W."/>
            <person name="Bonito G."/>
            <person name="Buee M."/>
            <person name="Carver A."/>
            <person name="Chen C."/>
            <person name="Cichocki N."/>
            <person name="Clum A."/>
            <person name="Culley D."/>
            <person name="Crous P.W."/>
            <person name="Fauchery L."/>
            <person name="Girlanda M."/>
            <person name="Hayes R.D."/>
            <person name="Keri Z."/>
            <person name="LaButti K."/>
            <person name="Lipzen A."/>
            <person name="Lombard V."/>
            <person name="Magnuson J."/>
            <person name="Maillard F."/>
            <person name="Murat C."/>
            <person name="Nolan M."/>
            <person name="Ohm R.A."/>
            <person name="Pangilinan J."/>
            <person name="Pereira M.F."/>
            <person name="Perotto S."/>
            <person name="Peter M."/>
            <person name="Pfister S."/>
            <person name="Riley R."/>
            <person name="Sitrit Y."/>
            <person name="Stielow J.B."/>
            <person name="Szollosi G."/>
            <person name="Zifcakova L."/>
            <person name="Stursova M."/>
            <person name="Spatafora J.W."/>
            <person name="Tedersoo L."/>
            <person name="Vaario L.M."/>
            <person name="Yamada A."/>
            <person name="Yan M."/>
            <person name="Wang P."/>
            <person name="Xu J."/>
            <person name="Bruns T."/>
            <person name="Baldrian P."/>
            <person name="Vilgalys R."/>
            <person name="Dunand C."/>
            <person name="Henrissat B."/>
            <person name="Grigoriev I.V."/>
            <person name="Hibbett D."/>
            <person name="Nagy L.G."/>
            <person name="Martin F.M."/>
        </authorList>
    </citation>
    <scope>NUCLEOTIDE SEQUENCE</scope>
    <source>
        <strain evidence="7">UP504</strain>
    </source>
</reference>
<dbReference type="AlphaFoldDB" id="A0A9P6B8Z8"/>
<feature type="region of interest" description="Disordered" evidence="6">
    <location>
        <begin position="1"/>
        <end position="41"/>
    </location>
</feature>
<evidence type="ECO:0000256" key="6">
    <source>
        <dbReference type="SAM" id="MobiDB-lite"/>
    </source>
</evidence>